<protein>
    <submittedName>
        <fullName evidence="2">Unhealthy ribosome biogenesis protein 2-like protein</fullName>
    </submittedName>
</protein>
<feature type="domain" description="Nucleolar 27S pre-rRNA processing Urb2/Npa2 C-terminal" evidence="1">
    <location>
        <begin position="478"/>
        <end position="674"/>
    </location>
</feature>
<gene>
    <name evidence="2" type="ORF">X975_24223</name>
</gene>
<accession>A0A087UG49</accession>
<dbReference type="InterPro" id="IPR018849">
    <property type="entry name" value="Urb2/Npa2_C"/>
</dbReference>
<dbReference type="GO" id="GO:0005730">
    <property type="term" value="C:nucleolus"/>
    <property type="evidence" value="ECO:0007669"/>
    <property type="project" value="TreeGrafter"/>
</dbReference>
<dbReference type="InterPro" id="IPR052609">
    <property type="entry name" value="Ribosome_Biogenesis_Reg"/>
</dbReference>
<keyword evidence="3" id="KW-1185">Reference proteome</keyword>
<organism evidence="2 3">
    <name type="scientific">Stegodyphus mimosarum</name>
    <name type="common">African social velvet spider</name>
    <dbReference type="NCBI Taxonomy" id="407821"/>
    <lineage>
        <taxon>Eukaryota</taxon>
        <taxon>Metazoa</taxon>
        <taxon>Ecdysozoa</taxon>
        <taxon>Arthropoda</taxon>
        <taxon>Chelicerata</taxon>
        <taxon>Arachnida</taxon>
        <taxon>Araneae</taxon>
        <taxon>Araneomorphae</taxon>
        <taxon>Entelegynae</taxon>
        <taxon>Eresoidea</taxon>
        <taxon>Eresidae</taxon>
        <taxon>Stegodyphus</taxon>
    </lineage>
</organism>
<reference evidence="2 3" key="1">
    <citation type="submission" date="2013-11" db="EMBL/GenBank/DDBJ databases">
        <title>Genome sequencing of Stegodyphus mimosarum.</title>
        <authorList>
            <person name="Bechsgaard J."/>
        </authorList>
    </citation>
    <scope>NUCLEOTIDE SEQUENCE [LARGE SCALE GENOMIC DNA]</scope>
</reference>
<dbReference type="OMA" id="CIVNEAC"/>
<dbReference type="PANTHER" id="PTHR15682">
    <property type="entry name" value="UNHEALTHY RIBOSOME BIOGENESIS PROTEIN 2 HOMOLOG"/>
    <property type="match status" value="1"/>
</dbReference>
<sequence>MNNLWINLKNICDCLNSMLTQEPLPTVKLKLAAFNITKLINCLPLEYLFPANQMRCIIGLSFLLFMIPDNYNIYEAMPQAEEICGFLSAIFDGVRSVWLFDFVNSGLYLQAVIKTLEKLVNKQKQMKDWTWMIQFFSCIINLSTRNVESLVSLEDCLSKLEINLENKVTILIICVLLQELAKIIQRAYLQDDYKRKIECIASVTCSHIVKCLKYDSSEVPDGQMYSLLINSYKETLEIMTSASFQFDENKKHECLELLPNIFENVLELLQGQVNDHKDVYLQFVSKICTHNKKLENYVPEDFKVLAWKTIFLYFKGKVELIKESSLKNSLQSVSTKNLHSYSTPKSSGNGLCKHVCPKYVCDSSTSPTLFAASDLIHFHLNESEKKVLKSLSTILTQEELNVIFQELMNEMDNYEIALLDVLYLQLKLEIVKSLIEVDYSQRFSSFSGSLQKCTSFLHCIVNEACDSTVCLCLVKFPVLEFLHFILKQDKVHLPRQCAIQFLHSCASIEINKQGRELKTYIRCFNSVWDIVYNLLVHYPDVVLTITADYLSFVTNLLKSLVLTGDQDNISTCSKDIQQDIHLCAQNMDRLLTVIARHKNEFCKLVPYIIADYVDSVQHVTLGSVIKSFLVSGINRLLDICNEDALKMLSVNINHSCREIFKNLVKNYKQYKYSG</sequence>
<dbReference type="Proteomes" id="UP000054359">
    <property type="component" value="Unassembled WGS sequence"/>
</dbReference>
<name>A0A087UG49_STEMI</name>
<proteinExistence type="predicted"/>
<evidence type="ECO:0000259" key="1">
    <source>
        <dbReference type="Pfam" id="PF10441"/>
    </source>
</evidence>
<dbReference type="Pfam" id="PF10441">
    <property type="entry name" value="Urb2"/>
    <property type="match status" value="1"/>
</dbReference>
<evidence type="ECO:0000313" key="2">
    <source>
        <dbReference type="EMBL" id="KFM76338.1"/>
    </source>
</evidence>
<dbReference type="EMBL" id="KK119661">
    <property type="protein sequence ID" value="KFM76338.1"/>
    <property type="molecule type" value="Genomic_DNA"/>
</dbReference>
<evidence type="ECO:0000313" key="3">
    <source>
        <dbReference type="Proteomes" id="UP000054359"/>
    </source>
</evidence>
<dbReference type="AlphaFoldDB" id="A0A087UG49"/>
<dbReference type="OrthoDB" id="6424295at2759"/>
<dbReference type="GO" id="GO:0042254">
    <property type="term" value="P:ribosome biogenesis"/>
    <property type="evidence" value="ECO:0007669"/>
    <property type="project" value="TreeGrafter"/>
</dbReference>
<dbReference type="PANTHER" id="PTHR15682:SF2">
    <property type="entry name" value="UNHEALTHY RIBOSOME BIOGENESIS PROTEIN 2 HOMOLOG"/>
    <property type="match status" value="1"/>
</dbReference>
<dbReference type="STRING" id="407821.A0A087UG49"/>
<feature type="non-terminal residue" evidence="2">
    <location>
        <position position="674"/>
    </location>
</feature>